<dbReference type="GO" id="GO:0051301">
    <property type="term" value="P:cell division"/>
    <property type="evidence" value="ECO:0007669"/>
    <property type="project" value="UniProtKB-KW"/>
</dbReference>
<comment type="caution">
    <text evidence="13">The sequence shown here is derived from an EMBL/GenBank/DDBJ whole genome shotgun (WGS) entry which is preliminary data.</text>
</comment>
<dbReference type="InterPro" id="IPR044068">
    <property type="entry name" value="CB"/>
</dbReference>
<evidence type="ECO:0000259" key="12">
    <source>
        <dbReference type="PROSITE" id="PS51900"/>
    </source>
</evidence>
<organism evidence="13 14">
    <name type="scientific">Pseudoflavonifractor capillosus ATCC 29799</name>
    <dbReference type="NCBI Taxonomy" id="411467"/>
    <lineage>
        <taxon>Bacteria</taxon>
        <taxon>Bacillati</taxon>
        <taxon>Bacillota</taxon>
        <taxon>Clostridia</taxon>
        <taxon>Eubacteriales</taxon>
        <taxon>Oscillospiraceae</taxon>
        <taxon>Pseudoflavonifractor</taxon>
    </lineage>
</organism>
<dbReference type="InterPro" id="IPR023009">
    <property type="entry name" value="Tyrosine_recombinase_XerC/XerD"/>
</dbReference>
<dbReference type="InterPro" id="IPR004107">
    <property type="entry name" value="Integrase_SAM-like_N"/>
</dbReference>
<dbReference type="STRING" id="411467.BACCAP_02052"/>
<evidence type="ECO:0000313" key="14">
    <source>
        <dbReference type="Proteomes" id="UP000003639"/>
    </source>
</evidence>
<feature type="domain" description="Tyr recombinase" evidence="11">
    <location>
        <begin position="110"/>
        <end position="292"/>
    </location>
</feature>
<name>A6NV17_9FIRM</name>
<dbReference type="CDD" id="cd00798">
    <property type="entry name" value="INT_XerDC_C"/>
    <property type="match status" value="1"/>
</dbReference>
<dbReference type="HAMAP" id="MF_01808">
    <property type="entry name" value="Recomb_XerC_XerD"/>
    <property type="match status" value="1"/>
</dbReference>
<comment type="similarity">
    <text evidence="10">Belongs to the 'phage' integrase family. XerC subfamily.</text>
</comment>
<evidence type="ECO:0000256" key="6">
    <source>
        <dbReference type="ARBA" id="ARBA00022908"/>
    </source>
</evidence>
<comment type="subcellular location">
    <subcellularLocation>
        <location evidence="1 10">Cytoplasm</location>
    </subcellularLocation>
</comment>
<dbReference type="SUPFAM" id="SSF56349">
    <property type="entry name" value="DNA breaking-rejoining enzymes"/>
    <property type="match status" value="1"/>
</dbReference>
<dbReference type="InterPro" id="IPR010998">
    <property type="entry name" value="Integrase_recombinase_N"/>
</dbReference>
<keyword evidence="14" id="KW-1185">Reference proteome</keyword>
<feature type="active site" description="O-(3'-phospho-DNA)-tyrosine intermediate" evidence="10">
    <location>
        <position position="279"/>
    </location>
</feature>
<comment type="caution">
    <text evidence="10">Lacks conserved residue(s) required for the propagation of feature annotation.</text>
</comment>
<keyword evidence="9 10" id="KW-0131">Cell cycle</keyword>
<dbReference type="PROSITE" id="PS51898">
    <property type="entry name" value="TYR_RECOMBINASE"/>
    <property type="match status" value="1"/>
</dbReference>
<dbReference type="GO" id="GO:0005737">
    <property type="term" value="C:cytoplasm"/>
    <property type="evidence" value="ECO:0007669"/>
    <property type="project" value="UniProtKB-SubCell"/>
</dbReference>
<comment type="subunit">
    <text evidence="10">Forms a cyclic heterotetrameric complex composed of two molecules of XerC and two molecules of XerD.</text>
</comment>
<dbReference type="PANTHER" id="PTHR30349:SF81">
    <property type="entry name" value="TYROSINE RECOMBINASE XERC"/>
    <property type="match status" value="1"/>
</dbReference>
<evidence type="ECO:0000313" key="13">
    <source>
        <dbReference type="EMBL" id="EDN00218.1"/>
    </source>
</evidence>
<reference evidence="13 14" key="2">
    <citation type="submission" date="2007-06" db="EMBL/GenBank/DDBJ databases">
        <title>Draft genome sequence of Pseudoflavonifractor capillosus ATCC 29799.</title>
        <authorList>
            <person name="Sudarsanam P."/>
            <person name="Ley R."/>
            <person name="Guruge J."/>
            <person name="Turnbaugh P.J."/>
            <person name="Mahowald M."/>
            <person name="Liep D."/>
            <person name="Gordon J."/>
        </authorList>
    </citation>
    <scope>NUCLEOTIDE SEQUENCE [LARGE SCALE GENOMIC DNA]</scope>
    <source>
        <strain evidence="13 14">ATCC 29799</strain>
    </source>
</reference>
<evidence type="ECO:0000256" key="8">
    <source>
        <dbReference type="ARBA" id="ARBA00023172"/>
    </source>
</evidence>
<dbReference type="InterPro" id="IPR011932">
    <property type="entry name" value="Recomb_XerD"/>
</dbReference>
<evidence type="ECO:0000256" key="1">
    <source>
        <dbReference type="ARBA" id="ARBA00004496"/>
    </source>
</evidence>
<dbReference type="PANTHER" id="PTHR30349">
    <property type="entry name" value="PHAGE INTEGRASE-RELATED"/>
    <property type="match status" value="1"/>
</dbReference>
<comment type="similarity">
    <text evidence="2">Belongs to the 'phage' integrase family. XerD subfamily.</text>
</comment>
<dbReference type="PROSITE" id="PS51900">
    <property type="entry name" value="CB"/>
    <property type="match status" value="1"/>
</dbReference>
<evidence type="ECO:0000256" key="9">
    <source>
        <dbReference type="ARBA" id="ARBA00023306"/>
    </source>
</evidence>
<feature type="active site" evidence="10">
    <location>
        <position position="244"/>
    </location>
</feature>
<feature type="active site" evidence="10">
    <location>
        <position position="150"/>
    </location>
</feature>
<dbReference type="GO" id="GO:0007059">
    <property type="term" value="P:chromosome segregation"/>
    <property type="evidence" value="ECO:0007669"/>
    <property type="project" value="UniProtKB-UniRule"/>
</dbReference>
<dbReference type="NCBIfam" id="TIGR02225">
    <property type="entry name" value="recomb_XerD"/>
    <property type="match status" value="1"/>
</dbReference>
<evidence type="ECO:0000256" key="5">
    <source>
        <dbReference type="ARBA" id="ARBA00022829"/>
    </source>
</evidence>
<dbReference type="InterPro" id="IPR011010">
    <property type="entry name" value="DNA_brk_join_enz"/>
</dbReference>
<dbReference type="GO" id="GO:0003677">
    <property type="term" value="F:DNA binding"/>
    <property type="evidence" value="ECO:0007669"/>
    <property type="project" value="UniProtKB-UniRule"/>
</dbReference>
<reference evidence="13 14" key="1">
    <citation type="submission" date="2007-04" db="EMBL/GenBank/DDBJ databases">
        <authorList>
            <person name="Fulton L."/>
            <person name="Clifton S."/>
            <person name="Fulton B."/>
            <person name="Xu J."/>
            <person name="Minx P."/>
            <person name="Pepin K.H."/>
            <person name="Johnson M."/>
            <person name="Thiruvilangam P."/>
            <person name="Bhonagiri V."/>
            <person name="Nash W.E."/>
            <person name="Mardis E.R."/>
            <person name="Wilson R.K."/>
        </authorList>
    </citation>
    <scope>NUCLEOTIDE SEQUENCE [LARGE SCALE GENOMIC DNA]</scope>
    <source>
        <strain evidence="13 14">ATCC 29799</strain>
    </source>
</reference>
<dbReference type="Proteomes" id="UP000003639">
    <property type="component" value="Unassembled WGS sequence"/>
</dbReference>
<feature type="domain" description="Core-binding (CB)" evidence="12">
    <location>
        <begin position="4"/>
        <end position="89"/>
    </location>
</feature>
<dbReference type="AlphaFoldDB" id="A6NV17"/>
<keyword evidence="7 10" id="KW-0238">DNA-binding</keyword>
<feature type="active site" evidence="10">
    <location>
        <position position="247"/>
    </location>
</feature>
<protein>
    <recommendedName>
        <fullName evidence="10">Tyrosine recombinase XerC</fullName>
    </recommendedName>
</protein>
<sequence>METRQGMDYLKEYESYLKTEKKASLNTLSSYLRDIHQYAGWLEGESLTAEQANQADVERYVKHLSGKGKSVATVTRSLASMKSFYNFLIGAGVVTINPVRGITPAKVERKLPQILTSKEVDLFLEQPDPSDAKGCRDKAMLELLYATGIRVSELIGLNLEHVNLSAGFVRCVGRSKERIIPLYPAAVRALTAYMTQVRPQMIEHPDEKALFVNMNGERMSRQGFWKIIKHYQEKAGIRKDITPHTLRHSFAAHLLENGADLRSIQEMLGHADISSTQIYAQLVNQKLKDVYNKAHPRA</sequence>
<dbReference type="Gene3D" id="1.10.150.130">
    <property type="match status" value="1"/>
</dbReference>
<dbReference type="GO" id="GO:0009037">
    <property type="term" value="F:tyrosine-based site-specific recombinase activity"/>
    <property type="evidence" value="ECO:0007669"/>
    <property type="project" value="UniProtKB-UniRule"/>
</dbReference>
<dbReference type="NCBIfam" id="NF001399">
    <property type="entry name" value="PRK00283.1"/>
    <property type="match status" value="1"/>
</dbReference>
<evidence type="ECO:0000256" key="7">
    <source>
        <dbReference type="ARBA" id="ARBA00023125"/>
    </source>
</evidence>
<dbReference type="InterPro" id="IPR002104">
    <property type="entry name" value="Integrase_catalytic"/>
</dbReference>
<evidence type="ECO:0000256" key="4">
    <source>
        <dbReference type="ARBA" id="ARBA00022618"/>
    </source>
</evidence>
<dbReference type="eggNOG" id="COG4974">
    <property type="taxonomic scope" value="Bacteria"/>
</dbReference>
<evidence type="ECO:0000256" key="2">
    <source>
        <dbReference type="ARBA" id="ARBA00010450"/>
    </source>
</evidence>
<dbReference type="EMBL" id="AAXG02000012">
    <property type="protein sequence ID" value="EDN00218.1"/>
    <property type="molecule type" value="Genomic_DNA"/>
</dbReference>
<keyword evidence="5 10" id="KW-0159">Chromosome partition</keyword>
<proteinExistence type="inferred from homology"/>
<evidence type="ECO:0000256" key="10">
    <source>
        <dbReference type="HAMAP-Rule" id="MF_01808"/>
    </source>
</evidence>
<keyword evidence="4 10" id="KW-0132">Cell division</keyword>
<dbReference type="InterPro" id="IPR013762">
    <property type="entry name" value="Integrase-like_cat_sf"/>
</dbReference>
<gene>
    <name evidence="10" type="primary">xerC</name>
    <name evidence="13" type="synonym">xerD</name>
    <name evidence="13" type="ORF">BACCAP_02052</name>
</gene>
<dbReference type="GO" id="GO:0006313">
    <property type="term" value="P:DNA transposition"/>
    <property type="evidence" value="ECO:0007669"/>
    <property type="project" value="UniProtKB-UniRule"/>
</dbReference>
<evidence type="ECO:0000256" key="3">
    <source>
        <dbReference type="ARBA" id="ARBA00022490"/>
    </source>
</evidence>
<keyword evidence="8 10" id="KW-0233">DNA recombination</keyword>
<dbReference type="Pfam" id="PF00589">
    <property type="entry name" value="Phage_integrase"/>
    <property type="match status" value="1"/>
</dbReference>
<feature type="active site" evidence="10">
    <location>
        <position position="270"/>
    </location>
</feature>
<keyword evidence="3 10" id="KW-0963">Cytoplasm</keyword>
<evidence type="ECO:0000259" key="11">
    <source>
        <dbReference type="PROSITE" id="PS51898"/>
    </source>
</evidence>
<dbReference type="Pfam" id="PF02899">
    <property type="entry name" value="Phage_int_SAM_1"/>
    <property type="match status" value="1"/>
</dbReference>
<comment type="function">
    <text evidence="10">Site-specific tyrosine recombinase, which acts by catalyzing the cutting and rejoining of the recombining DNA molecules. The XerC-XerD complex is essential to convert dimers of the bacterial chromosome into monomers to permit their segregation at cell division. It also contributes to the segregational stability of plasmids.</text>
</comment>
<dbReference type="InterPro" id="IPR050090">
    <property type="entry name" value="Tyrosine_recombinase_XerCD"/>
</dbReference>
<keyword evidence="6 10" id="KW-0229">DNA integration</keyword>
<dbReference type="Gene3D" id="1.10.443.10">
    <property type="entry name" value="Intergrase catalytic core"/>
    <property type="match status" value="1"/>
</dbReference>
<accession>A6NV17</accession>